<organism evidence="3 4">
    <name type="scientific">Paenibacillus aceris</name>
    <dbReference type="NCBI Taxonomy" id="869555"/>
    <lineage>
        <taxon>Bacteria</taxon>
        <taxon>Bacillati</taxon>
        <taxon>Bacillota</taxon>
        <taxon>Bacilli</taxon>
        <taxon>Bacillales</taxon>
        <taxon>Paenibacillaceae</taxon>
        <taxon>Paenibacillus</taxon>
    </lineage>
</organism>
<dbReference type="RefSeq" id="WP_167059844.1">
    <property type="nucleotide sequence ID" value="NZ_JAAOZR010000023.1"/>
</dbReference>
<comment type="caution">
    <text evidence="3">The sequence shown here is derived from an EMBL/GenBank/DDBJ whole genome shotgun (WGS) entry which is preliminary data.</text>
</comment>
<dbReference type="InterPro" id="IPR008269">
    <property type="entry name" value="Lon_proteolytic"/>
</dbReference>
<keyword evidence="4" id="KW-1185">Reference proteome</keyword>
<evidence type="ECO:0000256" key="1">
    <source>
        <dbReference type="SAM" id="Phobius"/>
    </source>
</evidence>
<dbReference type="SUPFAM" id="SSF54211">
    <property type="entry name" value="Ribosomal protein S5 domain 2-like"/>
    <property type="match status" value="1"/>
</dbReference>
<keyword evidence="1" id="KW-0472">Membrane</keyword>
<keyword evidence="1" id="KW-1133">Transmembrane helix</keyword>
<dbReference type="InterPro" id="IPR014721">
    <property type="entry name" value="Ribsml_uS5_D2-typ_fold_subgr"/>
</dbReference>
<accession>A0ABS4I064</accession>
<dbReference type="EMBL" id="JAGGKV010000008">
    <property type="protein sequence ID" value="MBP1964200.1"/>
    <property type="molecule type" value="Genomic_DNA"/>
</dbReference>
<gene>
    <name evidence="3" type="ORF">J2Z65_003423</name>
</gene>
<reference evidence="3 4" key="1">
    <citation type="submission" date="2021-03" db="EMBL/GenBank/DDBJ databases">
        <title>Genomic Encyclopedia of Type Strains, Phase IV (KMG-IV): sequencing the most valuable type-strain genomes for metagenomic binning, comparative biology and taxonomic classification.</title>
        <authorList>
            <person name="Goeker M."/>
        </authorList>
    </citation>
    <scope>NUCLEOTIDE SEQUENCE [LARGE SCALE GENOMIC DNA]</scope>
    <source>
        <strain evidence="3 4">DSM 24950</strain>
    </source>
</reference>
<feature type="domain" description="Lon proteolytic" evidence="2">
    <location>
        <begin position="167"/>
        <end position="245"/>
    </location>
</feature>
<keyword evidence="1" id="KW-0812">Transmembrane</keyword>
<proteinExistence type="predicted"/>
<dbReference type="Proteomes" id="UP001519344">
    <property type="component" value="Unassembled WGS sequence"/>
</dbReference>
<dbReference type="InterPro" id="IPR020568">
    <property type="entry name" value="Ribosomal_Su5_D2-typ_SF"/>
</dbReference>
<evidence type="ECO:0000259" key="2">
    <source>
        <dbReference type="Pfam" id="PF05362"/>
    </source>
</evidence>
<protein>
    <submittedName>
        <fullName evidence="3">PDZ domain-containing protein</fullName>
    </submittedName>
</protein>
<feature type="transmembrane region" description="Helical" evidence="1">
    <location>
        <begin position="12"/>
        <end position="36"/>
    </location>
</feature>
<dbReference type="Gene3D" id="3.30.230.10">
    <property type="match status" value="1"/>
</dbReference>
<evidence type="ECO:0000313" key="4">
    <source>
        <dbReference type="Proteomes" id="UP001519344"/>
    </source>
</evidence>
<evidence type="ECO:0000313" key="3">
    <source>
        <dbReference type="EMBL" id="MBP1964200.1"/>
    </source>
</evidence>
<name>A0ABS4I064_9BACL</name>
<sequence>MRIVIRIKKELLVGILLLIIPFTVSFIFVLPSYNYFVTAGDVVPVSQLGIKGHVYFAFVKSGYTKNLYEKYALMIFQKNSVTFETVDQEEVDLQKEELEYEAGLRKETIQSAVTAVSTNLLHQDLPTSGKMNEIIKNSERYYGDSFGLMVAIGLTEEWGNEDFSKNGRLKIAGTGTINDTMKVGPVGGIRYKLISAERKGMQYFFVPQSIVKAETGLSNKEEAFQVKKEKNMKIQIVPVDSLEEAVAYLRKLP</sequence>
<dbReference type="Pfam" id="PF05362">
    <property type="entry name" value="Lon_C"/>
    <property type="match status" value="1"/>
</dbReference>